<evidence type="ECO:0000256" key="10">
    <source>
        <dbReference type="HAMAP-Rule" id="MF_00495"/>
    </source>
</evidence>
<accession>A0A024HBQ0</accession>
<dbReference type="STRING" id="1301098.PKB_0560"/>
<evidence type="ECO:0000256" key="5">
    <source>
        <dbReference type="ARBA" id="ARBA00013078"/>
    </source>
</evidence>
<evidence type="ECO:0000256" key="2">
    <source>
        <dbReference type="ARBA" id="ARBA00001946"/>
    </source>
</evidence>
<dbReference type="NCBIfam" id="NF009698">
    <property type="entry name" value="PRK13223.1"/>
    <property type="match status" value="1"/>
</dbReference>
<evidence type="ECO:0000256" key="1">
    <source>
        <dbReference type="ARBA" id="ARBA00000830"/>
    </source>
</evidence>
<comment type="function">
    <text evidence="10">Specifically catalyzes the dephosphorylation of 2-phosphoglycolate. Is involved in the dissimilation of the intracellular 2-phosphoglycolate formed during the DNA repair of 3'-phosphoglycolate ends, a major class of DNA lesions induced by oxidative stress.</text>
</comment>
<dbReference type="CDD" id="cd16417">
    <property type="entry name" value="HAD_PGPase"/>
    <property type="match status" value="1"/>
</dbReference>
<dbReference type="NCBIfam" id="NF009695">
    <property type="entry name" value="PRK13222.1-2"/>
    <property type="match status" value="1"/>
</dbReference>
<feature type="binding site" evidence="10">
    <location>
        <position position="21"/>
    </location>
    <ligand>
        <name>Mg(2+)</name>
        <dbReference type="ChEBI" id="CHEBI:18420"/>
    </ligand>
</feature>
<keyword evidence="8 10" id="KW-0460">Magnesium</keyword>
<dbReference type="RefSeq" id="WP_043248852.1">
    <property type="nucleotide sequence ID" value="NZ_HG322950.1"/>
</dbReference>
<sequence length="274" mass="30071">MSAAQPLFAGKLPRLVMFDLDGTLVDSVPDLAAAVDKMLLQLGRPAAGLEAVRHWVGNGARVLVRRALAGDIEHDGVSEEDTERALALFMEAYADSHTLTEVYPGVVDTLKWLKKRDVELALITNKPERFVAPLLDEMGLGKFFRWIVGGDTLPQQKPDPAALLFVMKAAGVLADDALFVGDSRNDVLAAKAAGVRSVGLTYGYNHGRPIDEEQPTLVVDDLRQLLPCFDQGKAIVLPDSVSTPAQRDRIVLDSAPRKLWMKVIKALARWRWRA</sequence>
<dbReference type="SFLD" id="SFLDG01135">
    <property type="entry name" value="C1.5.6:_HAD__Beta-PGM__Phospha"/>
    <property type="match status" value="1"/>
</dbReference>
<dbReference type="EC" id="3.1.3.18" evidence="5 10"/>
<dbReference type="InterPro" id="IPR023214">
    <property type="entry name" value="HAD_sf"/>
</dbReference>
<gene>
    <name evidence="11" type="primary">gph1</name>
    <name evidence="11" type="ORF">PKB_0560</name>
</gene>
<dbReference type="HOGENOM" id="CLU_045011_19_1_6"/>
<evidence type="ECO:0000256" key="7">
    <source>
        <dbReference type="ARBA" id="ARBA00022801"/>
    </source>
</evidence>
<evidence type="ECO:0000256" key="4">
    <source>
        <dbReference type="ARBA" id="ARBA00006171"/>
    </source>
</evidence>
<reference evidence="11 12" key="2">
    <citation type="submission" date="2014-05" db="EMBL/GenBank/DDBJ databases">
        <title>Genome sequence of the 3-chlorobenzoate degrading bacterium Pseudomonas knackmussii B13 shows multiple evidence for horizontal gene transfer.</title>
        <authorList>
            <person name="Miyazaki R."/>
            <person name="Bertelli C."/>
            <person name="Falquet L."/>
            <person name="Robinson-Rechavi M."/>
            <person name="Gharib W."/>
            <person name="Roy S."/>
            <person name="Van der Meer J.R."/>
        </authorList>
    </citation>
    <scope>NUCLEOTIDE SEQUENCE [LARGE SCALE GENOMIC DNA]</scope>
    <source>
        <strain evidence="11 12">B13</strain>
    </source>
</reference>
<dbReference type="GO" id="GO:0005975">
    <property type="term" value="P:carbohydrate metabolic process"/>
    <property type="evidence" value="ECO:0007669"/>
    <property type="project" value="InterPro"/>
</dbReference>
<dbReference type="InterPro" id="IPR037512">
    <property type="entry name" value="PGPase_prok"/>
</dbReference>
<feature type="binding site" evidence="10">
    <location>
        <position position="182"/>
    </location>
    <ligand>
        <name>Mg(2+)</name>
        <dbReference type="ChEBI" id="CHEBI:18420"/>
    </ligand>
</feature>
<dbReference type="EMBL" id="HG322950">
    <property type="protein sequence ID" value="CDF81937.1"/>
    <property type="molecule type" value="Genomic_DNA"/>
</dbReference>
<dbReference type="UniPathway" id="UPA00865">
    <property type="reaction ID" value="UER00834"/>
</dbReference>
<comment type="catalytic activity">
    <reaction evidence="1 10">
        <text>2-phosphoglycolate + H2O = glycolate + phosphate</text>
        <dbReference type="Rhea" id="RHEA:14369"/>
        <dbReference type="ChEBI" id="CHEBI:15377"/>
        <dbReference type="ChEBI" id="CHEBI:29805"/>
        <dbReference type="ChEBI" id="CHEBI:43474"/>
        <dbReference type="ChEBI" id="CHEBI:58033"/>
        <dbReference type="EC" id="3.1.3.18"/>
    </reaction>
</comment>
<dbReference type="GO" id="GO:0046872">
    <property type="term" value="F:metal ion binding"/>
    <property type="evidence" value="ECO:0007669"/>
    <property type="project" value="UniProtKB-KW"/>
</dbReference>
<dbReference type="HAMAP" id="MF_00495">
    <property type="entry name" value="GPH_hydrolase_bact"/>
    <property type="match status" value="1"/>
</dbReference>
<dbReference type="OrthoDB" id="9776368at2"/>
<evidence type="ECO:0000313" key="11">
    <source>
        <dbReference type="EMBL" id="CDF81937.1"/>
    </source>
</evidence>
<dbReference type="GO" id="GO:0008967">
    <property type="term" value="F:phosphoglycolate phosphatase activity"/>
    <property type="evidence" value="ECO:0007669"/>
    <property type="project" value="UniProtKB-UniRule"/>
</dbReference>
<dbReference type="PANTHER" id="PTHR43434">
    <property type="entry name" value="PHOSPHOGLYCOLATE PHOSPHATASE"/>
    <property type="match status" value="1"/>
</dbReference>
<keyword evidence="9 10" id="KW-0119">Carbohydrate metabolism</keyword>
<dbReference type="SFLD" id="SFLDS00003">
    <property type="entry name" value="Haloacid_Dehalogenase"/>
    <property type="match status" value="1"/>
</dbReference>
<keyword evidence="6 10" id="KW-0479">Metal-binding</keyword>
<name>A0A024HBQ0_PSEKB</name>
<dbReference type="PANTHER" id="PTHR43434:SF1">
    <property type="entry name" value="PHOSPHOGLYCOLATE PHOSPHATASE"/>
    <property type="match status" value="1"/>
</dbReference>
<dbReference type="GO" id="GO:0005829">
    <property type="term" value="C:cytosol"/>
    <property type="evidence" value="ECO:0007669"/>
    <property type="project" value="TreeGrafter"/>
</dbReference>
<dbReference type="PRINTS" id="PR00413">
    <property type="entry name" value="HADHALOGNASE"/>
</dbReference>
<keyword evidence="12" id="KW-1185">Reference proteome</keyword>
<dbReference type="SUPFAM" id="SSF56784">
    <property type="entry name" value="HAD-like"/>
    <property type="match status" value="1"/>
</dbReference>
<feature type="binding site" evidence="10">
    <location>
        <position position="19"/>
    </location>
    <ligand>
        <name>Mg(2+)</name>
        <dbReference type="ChEBI" id="CHEBI:18420"/>
    </ligand>
</feature>
<keyword evidence="7 10" id="KW-0378">Hydrolase</keyword>
<dbReference type="Gene3D" id="1.10.150.240">
    <property type="entry name" value="Putative phosphatase, domain 2"/>
    <property type="match status" value="1"/>
</dbReference>
<comment type="pathway">
    <text evidence="3 10">Organic acid metabolism; glycolate biosynthesis; glycolate from 2-phosphoglycolate: step 1/1.</text>
</comment>
<dbReference type="SFLD" id="SFLDG01129">
    <property type="entry name" value="C1.5:_HAD__Beta-PGM__Phosphata"/>
    <property type="match status" value="1"/>
</dbReference>
<dbReference type="AlphaFoldDB" id="A0A024HBQ0"/>
<dbReference type="GO" id="GO:0006281">
    <property type="term" value="P:DNA repair"/>
    <property type="evidence" value="ECO:0007669"/>
    <property type="project" value="TreeGrafter"/>
</dbReference>
<evidence type="ECO:0000256" key="8">
    <source>
        <dbReference type="ARBA" id="ARBA00022842"/>
    </source>
</evidence>
<dbReference type="FunFam" id="3.40.50.1000:FF:000022">
    <property type="entry name" value="Phosphoglycolate phosphatase"/>
    <property type="match status" value="1"/>
</dbReference>
<evidence type="ECO:0000256" key="9">
    <source>
        <dbReference type="ARBA" id="ARBA00023277"/>
    </source>
</evidence>
<comment type="cofactor">
    <cofactor evidence="2 10">
        <name>Mg(2+)</name>
        <dbReference type="ChEBI" id="CHEBI:18420"/>
    </cofactor>
</comment>
<evidence type="ECO:0000256" key="3">
    <source>
        <dbReference type="ARBA" id="ARBA00004818"/>
    </source>
</evidence>
<dbReference type="NCBIfam" id="TIGR01449">
    <property type="entry name" value="PGP_bact"/>
    <property type="match status" value="1"/>
</dbReference>
<evidence type="ECO:0000313" key="12">
    <source>
        <dbReference type="Proteomes" id="UP000025241"/>
    </source>
</evidence>
<dbReference type="Pfam" id="PF13419">
    <property type="entry name" value="HAD_2"/>
    <property type="match status" value="1"/>
</dbReference>
<dbReference type="Proteomes" id="UP000025241">
    <property type="component" value="Chromosome I"/>
</dbReference>
<dbReference type="PATRIC" id="fig|1301098.3.peg.577"/>
<organism evidence="11 12">
    <name type="scientific">Pseudomonas knackmussii (strain DSM 6978 / CCUG 54928 / LMG 23759 / B13)</name>
    <dbReference type="NCBI Taxonomy" id="1301098"/>
    <lineage>
        <taxon>Bacteria</taxon>
        <taxon>Pseudomonadati</taxon>
        <taxon>Pseudomonadota</taxon>
        <taxon>Gammaproteobacteria</taxon>
        <taxon>Pseudomonadales</taxon>
        <taxon>Pseudomonadaceae</taxon>
        <taxon>Pseudomonas</taxon>
    </lineage>
</organism>
<dbReference type="InterPro" id="IPR006439">
    <property type="entry name" value="HAD-SF_hydro_IA"/>
</dbReference>
<dbReference type="GO" id="GO:0046295">
    <property type="term" value="P:glycolate biosynthetic process"/>
    <property type="evidence" value="ECO:0007669"/>
    <property type="project" value="UniProtKB-UniRule"/>
</dbReference>
<dbReference type="NCBIfam" id="TIGR01509">
    <property type="entry name" value="HAD-SF-IA-v3"/>
    <property type="match status" value="1"/>
</dbReference>
<dbReference type="NCBIfam" id="TIGR01549">
    <property type="entry name" value="HAD-SF-IA-v1"/>
    <property type="match status" value="1"/>
</dbReference>
<dbReference type="InterPro" id="IPR023198">
    <property type="entry name" value="PGP-like_dom2"/>
</dbReference>
<dbReference type="KEGG" id="pkc:PKB_0560"/>
<dbReference type="eggNOG" id="COG0546">
    <property type="taxonomic scope" value="Bacteria"/>
</dbReference>
<protein>
    <recommendedName>
        <fullName evidence="5 10">Phosphoglycolate phosphatase</fullName>
        <shortName evidence="10">PGP</shortName>
        <shortName evidence="10">PGPase</shortName>
        <ecNumber evidence="5 10">3.1.3.18</ecNumber>
    </recommendedName>
</protein>
<comment type="similarity">
    <text evidence="4 10">Belongs to the HAD-like hydrolase superfamily. CbbY/CbbZ/Gph/YieH family.</text>
</comment>
<dbReference type="InterPro" id="IPR050155">
    <property type="entry name" value="HAD-like_hydrolase_sf"/>
</dbReference>
<dbReference type="InterPro" id="IPR041492">
    <property type="entry name" value="HAD_2"/>
</dbReference>
<dbReference type="Gene3D" id="3.40.50.1000">
    <property type="entry name" value="HAD superfamily/HAD-like"/>
    <property type="match status" value="1"/>
</dbReference>
<proteinExistence type="inferred from homology"/>
<evidence type="ECO:0000256" key="6">
    <source>
        <dbReference type="ARBA" id="ARBA00022723"/>
    </source>
</evidence>
<reference evidence="11 12" key="1">
    <citation type="submission" date="2013-03" db="EMBL/GenBank/DDBJ databases">
        <authorList>
            <person name="Linke B."/>
        </authorList>
    </citation>
    <scope>NUCLEOTIDE SEQUENCE [LARGE SCALE GENOMIC DNA]</scope>
    <source>
        <strain evidence="11 12">B13</strain>
    </source>
</reference>
<feature type="active site" description="Nucleophile" evidence="10">
    <location>
        <position position="19"/>
    </location>
</feature>
<dbReference type="InterPro" id="IPR036412">
    <property type="entry name" value="HAD-like_sf"/>
</dbReference>